<feature type="non-terminal residue" evidence="1">
    <location>
        <position position="1"/>
    </location>
</feature>
<keyword evidence="2" id="KW-1185">Reference proteome</keyword>
<accession>A0A151RVE9</accession>
<sequence>ITRRVERDGILIVINVLWGGINFDKIRILFGNHHKGCKIMLVAESEEMLSNQMNSPQIQISVESS</sequence>
<gene>
    <name evidence="1" type="ORF">KK1_031863</name>
</gene>
<dbReference type="Gramene" id="C.cajan_32260.t">
    <property type="protein sequence ID" value="C.cajan_32260.t"/>
    <property type="gene ID" value="C.cajan_32260"/>
</dbReference>
<dbReference type="AlphaFoldDB" id="A0A151RVE9"/>
<protein>
    <submittedName>
        <fullName evidence="1">Uncharacterized protein</fullName>
    </submittedName>
</protein>
<evidence type="ECO:0000313" key="1">
    <source>
        <dbReference type="EMBL" id="KYP46515.1"/>
    </source>
</evidence>
<dbReference type="EMBL" id="KQ483555">
    <property type="protein sequence ID" value="KYP46515.1"/>
    <property type="molecule type" value="Genomic_DNA"/>
</dbReference>
<proteinExistence type="predicted"/>
<reference evidence="1" key="1">
    <citation type="journal article" date="2012" name="Nat. Biotechnol.">
        <title>Draft genome sequence of pigeonpea (Cajanus cajan), an orphan legume crop of resource-poor farmers.</title>
        <authorList>
            <person name="Varshney R.K."/>
            <person name="Chen W."/>
            <person name="Li Y."/>
            <person name="Bharti A.K."/>
            <person name="Saxena R.K."/>
            <person name="Schlueter J.A."/>
            <person name="Donoghue M.T."/>
            <person name="Azam S."/>
            <person name="Fan G."/>
            <person name="Whaley A.M."/>
            <person name="Farmer A.D."/>
            <person name="Sheridan J."/>
            <person name="Iwata A."/>
            <person name="Tuteja R."/>
            <person name="Penmetsa R.V."/>
            <person name="Wu W."/>
            <person name="Upadhyaya H.D."/>
            <person name="Yang S.P."/>
            <person name="Shah T."/>
            <person name="Saxena K.B."/>
            <person name="Michael T."/>
            <person name="McCombie W.R."/>
            <person name="Yang B."/>
            <person name="Zhang G."/>
            <person name="Yang H."/>
            <person name="Wang J."/>
            <person name="Spillane C."/>
            <person name="Cook D.R."/>
            <person name="May G.D."/>
            <person name="Xu X."/>
            <person name="Jackson S.A."/>
        </authorList>
    </citation>
    <scope>NUCLEOTIDE SEQUENCE [LARGE SCALE GENOMIC DNA]</scope>
</reference>
<organism evidence="1 2">
    <name type="scientific">Cajanus cajan</name>
    <name type="common">Pigeon pea</name>
    <name type="synonym">Cajanus indicus</name>
    <dbReference type="NCBI Taxonomy" id="3821"/>
    <lineage>
        <taxon>Eukaryota</taxon>
        <taxon>Viridiplantae</taxon>
        <taxon>Streptophyta</taxon>
        <taxon>Embryophyta</taxon>
        <taxon>Tracheophyta</taxon>
        <taxon>Spermatophyta</taxon>
        <taxon>Magnoliopsida</taxon>
        <taxon>eudicotyledons</taxon>
        <taxon>Gunneridae</taxon>
        <taxon>Pentapetalae</taxon>
        <taxon>rosids</taxon>
        <taxon>fabids</taxon>
        <taxon>Fabales</taxon>
        <taxon>Fabaceae</taxon>
        <taxon>Papilionoideae</taxon>
        <taxon>50 kb inversion clade</taxon>
        <taxon>NPAAA clade</taxon>
        <taxon>indigoferoid/millettioid clade</taxon>
        <taxon>Phaseoleae</taxon>
        <taxon>Cajanus</taxon>
    </lineage>
</organism>
<dbReference type="Proteomes" id="UP000075243">
    <property type="component" value="Unassembled WGS sequence"/>
</dbReference>
<name>A0A151RVE9_CAJCA</name>
<evidence type="ECO:0000313" key="2">
    <source>
        <dbReference type="Proteomes" id="UP000075243"/>
    </source>
</evidence>